<reference evidence="2" key="1">
    <citation type="submission" date="2021-06" db="EMBL/GenBank/DDBJ databases">
        <authorList>
            <person name="Kallberg Y."/>
            <person name="Tangrot J."/>
            <person name="Rosling A."/>
        </authorList>
    </citation>
    <scope>NUCLEOTIDE SEQUENCE</scope>
    <source>
        <strain evidence="2">FL966</strain>
    </source>
</reference>
<gene>
    <name evidence="2" type="ORF">CPELLU_LOCUS21611</name>
</gene>
<dbReference type="OrthoDB" id="2278241at2759"/>
<dbReference type="Pfam" id="PF13966">
    <property type="entry name" value="zf-RVT"/>
    <property type="match status" value="1"/>
</dbReference>
<feature type="non-terminal residue" evidence="2">
    <location>
        <position position="56"/>
    </location>
</feature>
<dbReference type="EMBL" id="CAJVQA010082329">
    <property type="protein sequence ID" value="CAG8837757.1"/>
    <property type="molecule type" value="Genomic_DNA"/>
</dbReference>
<evidence type="ECO:0000259" key="1">
    <source>
        <dbReference type="Pfam" id="PF13966"/>
    </source>
</evidence>
<dbReference type="InterPro" id="IPR026960">
    <property type="entry name" value="RVT-Znf"/>
</dbReference>
<organism evidence="2 3">
    <name type="scientific">Cetraspora pellucida</name>
    <dbReference type="NCBI Taxonomy" id="1433469"/>
    <lineage>
        <taxon>Eukaryota</taxon>
        <taxon>Fungi</taxon>
        <taxon>Fungi incertae sedis</taxon>
        <taxon>Mucoromycota</taxon>
        <taxon>Glomeromycotina</taxon>
        <taxon>Glomeromycetes</taxon>
        <taxon>Diversisporales</taxon>
        <taxon>Gigasporaceae</taxon>
        <taxon>Cetraspora</taxon>
    </lineage>
</organism>
<name>A0A9N9KJJ8_9GLOM</name>
<proteinExistence type="predicted"/>
<sequence length="56" mass="6705">DLMWRLAHQALPLEYRLQHINRNELGDCPNCQHITQTIEHFALKCLLSKKIWETAY</sequence>
<protein>
    <submittedName>
        <fullName evidence="2">14473_t:CDS:1</fullName>
    </submittedName>
</protein>
<keyword evidence="3" id="KW-1185">Reference proteome</keyword>
<feature type="domain" description="Reverse transcriptase zinc-binding" evidence="1">
    <location>
        <begin position="2"/>
        <end position="52"/>
    </location>
</feature>
<evidence type="ECO:0000313" key="2">
    <source>
        <dbReference type="EMBL" id="CAG8837757.1"/>
    </source>
</evidence>
<dbReference type="AlphaFoldDB" id="A0A9N9KJJ8"/>
<evidence type="ECO:0000313" key="3">
    <source>
        <dbReference type="Proteomes" id="UP000789759"/>
    </source>
</evidence>
<feature type="non-terminal residue" evidence="2">
    <location>
        <position position="1"/>
    </location>
</feature>
<dbReference type="Proteomes" id="UP000789759">
    <property type="component" value="Unassembled WGS sequence"/>
</dbReference>
<accession>A0A9N9KJJ8</accession>
<comment type="caution">
    <text evidence="2">The sequence shown here is derived from an EMBL/GenBank/DDBJ whole genome shotgun (WGS) entry which is preliminary data.</text>
</comment>